<dbReference type="SUPFAM" id="SSF52540">
    <property type="entry name" value="P-loop containing nucleoside triphosphate hydrolases"/>
    <property type="match status" value="1"/>
</dbReference>
<dbReference type="InterPro" id="IPR027417">
    <property type="entry name" value="P-loop_NTPase"/>
</dbReference>
<evidence type="ECO:0000313" key="2">
    <source>
        <dbReference type="Proteomes" id="UP000790580"/>
    </source>
</evidence>
<proteinExistence type="predicted"/>
<reference evidence="1 2" key="1">
    <citation type="submission" date="2021-06" db="EMBL/GenBank/DDBJ databases">
        <title>Bacillus sp. RD4P76, an endophyte from a halophyte.</title>
        <authorList>
            <person name="Sun J.-Q."/>
        </authorList>
    </citation>
    <scope>NUCLEOTIDE SEQUENCE [LARGE SCALE GENOMIC DNA]</scope>
    <source>
        <strain evidence="1 2">JCM 17098</strain>
    </source>
</reference>
<gene>
    <name evidence="1" type="ORF">KS407_05815</name>
</gene>
<evidence type="ECO:0008006" key="3">
    <source>
        <dbReference type="Google" id="ProtNLM"/>
    </source>
</evidence>
<protein>
    <recommendedName>
        <fullName evidence="3">NB-ARC domain-containing protein</fullName>
    </recommendedName>
</protein>
<organism evidence="1 2">
    <name type="scientific">Evansella alkalicola</name>
    <dbReference type="NCBI Taxonomy" id="745819"/>
    <lineage>
        <taxon>Bacteria</taxon>
        <taxon>Bacillati</taxon>
        <taxon>Bacillota</taxon>
        <taxon>Bacilli</taxon>
        <taxon>Bacillales</taxon>
        <taxon>Bacillaceae</taxon>
        <taxon>Evansella</taxon>
    </lineage>
</organism>
<dbReference type="RefSeq" id="WP_088073871.1">
    <property type="nucleotide sequence ID" value="NZ_JAHQCR010000025.1"/>
</dbReference>
<dbReference type="Proteomes" id="UP000790580">
    <property type="component" value="Unassembled WGS sequence"/>
</dbReference>
<keyword evidence="2" id="KW-1185">Reference proteome</keyword>
<evidence type="ECO:0000313" key="1">
    <source>
        <dbReference type="EMBL" id="MBU9720966.1"/>
    </source>
</evidence>
<name>A0ABS6JQX8_9BACI</name>
<dbReference type="EMBL" id="JAHQCR010000025">
    <property type="protein sequence ID" value="MBU9720966.1"/>
    <property type="molecule type" value="Genomic_DNA"/>
</dbReference>
<dbReference type="Gene3D" id="3.40.50.300">
    <property type="entry name" value="P-loop containing nucleotide triphosphate hydrolases"/>
    <property type="match status" value="1"/>
</dbReference>
<comment type="caution">
    <text evidence="1">The sequence shown here is derived from an EMBL/GenBank/DDBJ whole genome shotgun (WGS) entry which is preliminary data.</text>
</comment>
<sequence length="844" mass="99375">MILNVDGYKLIFFLENLLRKYVNDYGMIESLNNSLRNNLVQSASNNDESQIDNLEVLLKYSHLGELIDIIKSKNFKKKKYNEIEKINVTPLIKYRNSIMHSRTINTIDVQDIKLMCDEIVSSLDENSLTNSWNRFKSEDINNFTVPSVHIEYPIGKNFEKLIGRNPELRKLKNELKIPMPVSIVGHGGLGKTALVLQLIEDYVFSPEQPFERIYFMSFKNTVFEHGTIRRFEKVISNHNDLIYKLANCMGMEIEDLEFNQVEKKVWNEMFSKKSLLILDNLETEIVKSNLSEFATISQIFTSNFTKPSRLIITSRYGLGDREVKFPLNQFDLVKTKALINEHIGSEIIKEKQVKDIDWEWIQSYTNGNPGLIITFCNTLKSTRKKAMDLRVEFQTQYTYESQALHNQLDEFVEFCFENTIESLSASSQIFLSIICYLCSETNLSEVNEEFLTYLREELELNSLGDENLRATILVNIGFLQSIPDTDRYYANELFINYLDGNFSEDIFNVFKLKKSAWNERVVKLKNHINELQFQEEISLGKLLSQLYISKYKNSSDKKYLLQAFFCLPTLRNLINYYRRASDIEVLNSFSLLDKLSNELKDNRFKSDQNQIVKIMLDSLLKINKKIIERKETNIRQTDLYNFFEQLEIRILLLKNNDVNVSNRRLAIRLLTYLQKFERAEKLLIEDEELIVEKFKLYVKQLGELSGRSSIKCITYINECKKIAQLYPAKVNNFSKAQLKLYTSRYLKIDSPEEALKTLENFEEYFISTNIRLFIFYLESLLIRMECHLKTNGDIEIILALKERFKKQIISPSYSKVFRQKRESIEQNMRRIDRDISQYRQIIRK</sequence>
<accession>A0ABS6JQX8</accession>